<comment type="function">
    <text evidence="8">Part of a membrane-bound complex that couples electron transfer with translocation of ions across the membrane.</text>
</comment>
<feature type="binding site" evidence="8">
    <location>
        <position position="416"/>
    </location>
    <ligand>
        <name>[4Fe-4S] cluster</name>
        <dbReference type="ChEBI" id="CHEBI:49883"/>
        <label>1</label>
    </ligand>
</feature>
<dbReference type="SUPFAM" id="SSF46548">
    <property type="entry name" value="alpha-helical ferredoxin"/>
    <property type="match status" value="1"/>
</dbReference>
<keyword evidence="11" id="KW-1185">Reference proteome</keyword>
<dbReference type="PANTHER" id="PTHR43034">
    <property type="entry name" value="ION-TRANSLOCATING OXIDOREDUCTASE COMPLEX SUBUNIT C"/>
    <property type="match status" value="1"/>
</dbReference>
<dbReference type="HAMAP" id="MF_00461">
    <property type="entry name" value="RsxC_RnfC"/>
    <property type="match status" value="1"/>
</dbReference>
<dbReference type="SUPFAM" id="SSF142019">
    <property type="entry name" value="Nqo1 FMN-binding domain-like"/>
    <property type="match status" value="1"/>
</dbReference>
<dbReference type="NCBIfam" id="TIGR01945">
    <property type="entry name" value="rnfC"/>
    <property type="match status" value="1"/>
</dbReference>
<comment type="cofactor">
    <cofactor evidence="8">
        <name>[4Fe-4S] cluster</name>
        <dbReference type="ChEBI" id="CHEBI:49883"/>
    </cofactor>
    <text evidence="8">Binds 2 [4Fe-4S] clusters per subunit.</text>
</comment>
<feature type="binding site" evidence="8">
    <location>
        <position position="370"/>
    </location>
    <ligand>
        <name>[4Fe-4S] cluster</name>
        <dbReference type="ChEBI" id="CHEBI:49883"/>
        <label>1</label>
    </ligand>
</feature>
<feature type="binding site" evidence="8">
    <location>
        <position position="406"/>
    </location>
    <ligand>
        <name>[4Fe-4S] cluster</name>
        <dbReference type="ChEBI" id="CHEBI:49883"/>
        <label>2</label>
    </ligand>
</feature>
<feature type="binding site" evidence="8">
    <location>
        <position position="367"/>
    </location>
    <ligand>
        <name>[4Fe-4S] cluster</name>
        <dbReference type="ChEBI" id="CHEBI:49883"/>
        <label>1</label>
    </ligand>
</feature>
<comment type="similarity">
    <text evidence="8">Belongs to the 4Fe4S bacterial-type ferredoxin family. RnfC subfamily.</text>
</comment>
<feature type="binding site" evidence="8">
    <location>
        <position position="377"/>
    </location>
    <ligand>
        <name>[4Fe-4S] cluster</name>
        <dbReference type="ChEBI" id="CHEBI:49883"/>
        <label>2</label>
    </ligand>
</feature>
<sequence>MKLPTFKGGVHPDDGKKLTKDCPVQTYLPKGELVYPLSQGIGAPSKPIVKKNDTVLMGQTIAEAGGFVSANIVSSVSGKVKAIEPRLTVSGAKVPSIIVENDGNYTPVEGMGQYRDYTKMSKTEIIDAVKAAGIVGLGGAGFPTHVKLMPKDPDAIDYIIVNGAECEPYLTSDYRMMLECPQHIVSGLKVMLQLFDNAKGVIAVEANKPTGIKNLEELVKNEDRIEVRTLQTKYPQGAERNLIYAVTGRKINSTKLPADAGCIVDNVDTVIAIHMAVCETTPLMRRIFTVTGNGVNQPGNYNVKIGTSYAELVEASGGLKDGVKKVISGGPMMGMALSTIDVPVMKTSSALTCFMEDEVEKYEESACIRCGKCAQVCPSHVIPQKLMEAAQHYDMERFTALNGMECCECGCCTFICPAKRPLTQAFKQMRQAVAAERRKKK</sequence>
<dbReference type="Gene3D" id="3.40.50.11540">
    <property type="entry name" value="NADH-ubiquinone oxidoreductase 51kDa subunit"/>
    <property type="match status" value="1"/>
</dbReference>
<dbReference type="Pfam" id="PF01512">
    <property type="entry name" value="Complex1_51K"/>
    <property type="match status" value="1"/>
</dbReference>
<name>A0ABR7NAR7_9FIRM</name>
<gene>
    <name evidence="10" type="primary">rsxC</name>
    <name evidence="8" type="synonym">rnfC</name>
    <name evidence="10" type="ORF">H8716_10465</name>
</gene>
<keyword evidence="4 8" id="KW-0677">Repeat</keyword>
<dbReference type="InterPro" id="IPR010208">
    <property type="entry name" value="Ion_transpt_RnfC/RsxC"/>
</dbReference>
<keyword evidence="5 8" id="KW-0249">Electron transport</keyword>
<dbReference type="RefSeq" id="WP_249308766.1">
    <property type="nucleotide sequence ID" value="NZ_JACRSZ010000010.1"/>
</dbReference>
<comment type="subcellular location">
    <subcellularLocation>
        <location evidence="8">Cell membrane</location>
        <topology evidence="8">Peripheral membrane protein</topology>
    </subcellularLocation>
</comment>
<keyword evidence="2 8" id="KW-0004">4Fe-4S</keyword>
<dbReference type="NCBIfam" id="NF003454">
    <property type="entry name" value="PRK05035.1"/>
    <property type="match status" value="1"/>
</dbReference>
<keyword evidence="8" id="KW-0472">Membrane</keyword>
<evidence type="ECO:0000313" key="11">
    <source>
        <dbReference type="Proteomes" id="UP000657421"/>
    </source>
</evidence>
<reference evidence="10 11" key="1">
    <citation type="submission" date="2020-08" db="EMBL/GenBank/DDBJ databases">
        <title>Genome public.</title>
        <authorList>
            <person name="Liu C."/>
            <person name="Sun Q."/>
        </authorList>
    </citation>
    <scope>NUCLEOTIDE SEQUENCE [LARGE SCALE GENOMIC DNA]</scope>
    <source>
        <strain evidence="10 11">NSJ-46</strain>
    </source>
</reference>
<protein>
    <recommendedName>
        <fullName evidence="8">Ion-translocating oxidoreductase complex subunit C</fullName>
        <ecNumber evidence="8">7.-.-.-</ecNumber>
    </recommendedName>
    <alternativeName>
        <fullName evidence="8">Rnf electron transport complex subunit C</fullName>
    </alternativeName>
</protein>
<dbReference type="EC" id="7.-.-.-" evidence="8"/>
<dbReference type="InterPro" id="IPR017896">
    <property type="entry name" value="4Fe4S_Fe-S-bd"/>
</dbReference>
<keyword evidence="3 8" id="KW-0479">Metal-binding</keyword>
<dbReference type="InterPro" id="IPR019554">
    <property type="entry name" value="Soluble_ligand-bd"/>
</dbReference>
<evidence type="ECO:0000313" key="10">
    <source>
        <dbReference type="EMBL" id="MBC8573499.1"/>
    </source>
</evidence>
<evidence type="ECO:0000256" key="4">
    <source>
        <dbReference type="ARBA" id="ARBA00022737"/>
    </source>
</evidence>
<keyword evidence="8" id="KW-1003">Cell membrane</keyword>
<evidence type="ECO:0000256" key="1">
    <source>
        <dbReference type="ARBA" id="ARBA00022448"/>
    </source>
</evidence>
<dbReference type="PROSITE" id="PS00198">
    <property type="entry name" value="4FE4S_FER_1"/>
    <property type="match status" value="2"/>
</dbReference>
<dbReference type="Pfam" id="PF10531">
    <property type="entry name" value="SLBB"/>
    <property type="match status" value="1"/>
</dbReference>
<dbReference type="Gene3D" id="3.10.20.600">
    <property type="match status" value="1"/>
</dbReference>
<feature type="binding site" evidence="8">
    <location>
        <position position="409"/>
    </location>
    <ligand>
        <name>[4Fe-4S] cluster</name>
        <dbReference type="ChEBI" id="CHEBI:49883"/>
        <label>2</label>
    </ligand>
</feature>
<dbReference type="Pfam" id="PF13375">
    <property type="entry name" value="RnfC_N"/>
    <property type="match status" value="1"/>
</dbReference>
<evidence type="ECO:0000256" key="3">
    <source>
        <dbReference type="ARBA" id="ARBA00022723"/>
    </source>
</evidence>
<feature type="binding site" evidence="8">
    <location>
        <position position="373"/>
    </location>
    <ligand>
        <name>[4Fe-4S] cluster</name>
        <dbReference type="ChEBI" id="CHEBI:49883"/>
        <label>1</label>
    </ligand>
</feature>
<dbReference type="Proteomes" id="UP000657421">
    <property type="component" value="Unassembled WGS sequence"/>
</dbReference>
<dbReference type="InterPro" id="IPR017900">
    <property type="entry name" value="4Fe4S_Fe_S_CS"/>
</dbReference>
<feature type="domain" description="4Fe-4S ferredoxin-type" evidence="9">
    <location>
        <begin position="358"/>
        <end position="387"/>
    </location>
</feature>
<dbReference type="PANTHER" id="PTHR43034:SF2">
    <property type="entry name" value="ION-TRANSLOCATING OXIDOREDUCTASE COMPLEX SUBUNIT C"/>
    <property type="match status" value="1"/>
</dbReference>
<dbReference type="PROSITE" id="PS51379">
    <property type="entry name" value="4FE4S_FER_2"/>
    <property type="match status" value="1"/>
</dbReference>
<evidence type="ECO:0000256" key="6">
    <source>
        <dbReference type="ARBA" id="ARBA00023004"/>
    </source>
</evidence>
<keyword evidence="6 8" id="KW-0408">Iron</keyword>
<organism evidence="10 11">
    <name type="scientific">Jingyaoa shaoxingensis</name>
    <dbReference type="NCBI Taxonomy" id="2763671"/>
    <lineage>
        <taxon>Bacteria</taxon>
        <taxon>Bacillati</taxon>
        <taxon>Bacillota</taxon>
        <taxon>Clostridia</taxon>
        <taxon>Lachnospirales</taxon>
        <taxon>Lachnospiraceae</taxon>
        <taxon>Jingyaoa</taxon>
    </lineage>
</organism>
<dbReference type="Pfam" id="PF00037">
    <property type="entry name" value="Fer4"/>
    <property type="match status" value="1"/>
</dbReference>
<keyword evidence="8" id="KW-1278">Translocase</keyword>
<evidence type="ECO:0000256" key="5">
    <source>
        <dbReference type="ARBA" id="ARBA00022982"/>
    </source>
</evidence>
<dbReference type="EMBL" id="JACRSZ010000010">
    <property type="protein sequence ID" value="MBC8573499.1"/>
    <property type="molecule type" value="Genomic_DNA"/>
</dbReference>
<dbReference type="InterPro" id="IPR026902">
    <property type="entry name" value="RnfC_N"/>
</dbReference>
<keyword evidence="1 8" id="KW-0813">Transport</keyword>
<accession>A0ABR7NAR7</accession>
<keyword evidence="7 8" id="KW-0411">Iron-sulfur</keyword>
<evidence type="ECO:0000256" key="7">
    <source>
        <dbReference type="ARBA" id="ARBA00023014"/>
    </source>
</evidence>
<comment type="caution">
    <text evidence="10">The sequence shown here is derived from an EMBL/GenBank/DDBJ whole genome shotgun (WGS) entry which is preliminary data.</text>
</comment>
<feature type="binding site" evidence="8">
    <location>
        <position position="412"/>
    </location>
    <ligand>
        <name>[4Fe-4S] cluster</name>
        <dbReference type="ChEBI" id="CHEBI:49883"/>
        <label>2</label>
    </ligand>
</feature>
<evidence type="ECO:0000256" key="8">
    <source>
        <dbReference type="HAMAP-Rule" id="MF_00461"/>
    </source>
</evidence>
<dbReference type="InterPro" id="IPR037225">
    <property type="entry name" value="Nuo51_FMN-bd_sf"/>
</dbReference>
<evidence type="ECO:0000256" key="2">
    <source>
        <dbReference type="ARBA" id="ARBA00022485"/>
    </source>
</evidence>
<evidence type="ECO:0000259" key="9">
    <source>
        <dbReference type="PROSITE" id="PS51379"/>
    </source>
</evidence>
<dbReference type="InterPro" id="IPR011538">
    <property type="entry name" value="Nuo51_FMN-bd"/>
</dbReference>
<dbReference type="Gene3D" id="3.30.70.20">
    <property type="match status" value="1"/>
</dbReference>
<comment type="subunit">
    <text evidence="8">The complex is composed of six subunits: RnfA, RnfB, RnfC, RnfD, RnfE and RnfG.</text>
</comment>
<proteinExistence type="inferred from homology"/>